<gene>
    <name evidence="1" type="ORF">BpHYR1_013771</name>
</gene>
<sequence length="89" mass="10495">MLRKFSNSILFVSFANVFWSNGLRFKNFTSFGLDIKCESNFQTDFKLVKLSNSLPLESLTNNWMFKSRFKLATANFEFNFMGQFHLMPE</sequence>
<dbReference type="Proteomes" id="UP000276133">
    <property type="component" value="Unassembled WGS sequence"/>
</dbReference>
<comment type="caution">
    <text evidence="1">The sequence shown here is derived from an EMBL/GenBank/DDBJ whole genome shotgun (WGS) entry which is preliminary data.</text>
</comment>
<organism evidence="1 2">
    <name type="scientific">Brachionus plicatilis</name>
    <name type="common">Marine rotifer</name>
    <name type="synonym">Brachionus muelleri</name>
    <dbReference type="NCBI Taxonomy" id="10195"/>
    <lineage>
        <taxon>Eukaryota</taxon>
        <taxon>Metazoa</taxon>
        <taxon>Spiralia</taxon>
        <taxon>Gnathifera</taxon>
        <taxon>Rotifera</taxon>
        <taxon>Eurotatoria</taxon>
        <taxon>Monogononta</taxon>
        <taxon>Pseudotrocha</taxon>
        <taxon>Ploima</taxon>
        <taxon>Brachionidae</taxon>
        <taxon>Brachionus</taxon>
    </lineage>
</organism>
<reference evidence="1 2" key="1">
    <citation type="journal article" date="2018" name="Sci. Rep.">
        <title>Genomic signatures of local adaptation to the degree of environmental predictability in rotifers.</title>
        <authorList>
            <person name="Franch-Gras L."/>
            <person name="Hahn C."/>
            <person name="Garcia-Roger E.M."/>
            <person name="Carmona M.J."/>
            <person name="Serra M."/>
            <person name="Gomez A."/>
        </authorList>
    </citation>
    <scope>NUCLEOTIDE SEQUENCE [LARGE SCALE GENOMIC DNA]</scope>
    <source>
        <strain evidence="1">HYR1</strain>
    </source>
</reference>
<keyword evidence="2" id="KW-1185">Reference proteome</keyword>
<proteinExistence type="predicted"/>
<evidence type="ECO:0000313" key="2">
    <source>
        <dbReference type="Proteomes" id="UP000276133"/>
    </source>
</evidence>
<dbReference type="EMBL" id="REGN01003816">
    <property type="protein sequence ID" value="RNA20589.1"/>
    <property type="molecule type" value="Genomic_DNA"/>
</dbReference>
<name>A0A3M7RAV6_BRAPC</name>
<dbReference type="AlphaFoldDB" id="A0A3M7RAV6"/>
<evidence type="ECO:0000313" key="1">
    <source>
        <dbReference type="EMBL" id="RNA20589.1"/>
    </source>
</evidence>
<accession>A0A3M7RAV6</accession>
<protein>
    <submittedName>
        <fullName evidence="1">Uncharacterized protein</fullName>
    </submittedName>
</protein>